<evidence type="ECO:0000259" key="10">
    <source>
        <dbReference type="Pfam" id="PF01272"/>
    </source>
</evidence>
<dbReference type="InterPro" id="IPR036805">
    <property type="entry name" value="Tscrpt_elong_fac_GreA/B_N_sf"/>
</dbReference>
<feature type="domain" description="Transcription elongation factor GreA/GreB C-terminal" evidence="10">
    <location>
        <begin position="83"/>
        <end position="157"/>
    </location>
</feature>
<dbReference type="EMBL" id="CP002163">
    <property type="protein sequence ID" value="ADM90021.1"/>
    <property type="molecule type" value="Genomic_DNA"/>
</dbReference>
<comment type="similarity">
    <text evidence="1 8 9">Belongs to the GreA/GreB family.</text>
</comment>
<dbReference type="Gene3D" id="1.10.287.180">
    <property type="entry name" value="Transcription elongation factor, GreA/GreB, N-terminal domain"/>
    <property type="match status" value="1"/>
</dbReference>
<evidence type="ECO:0000313" key="13">
    <source>
        <dbReference type="Proteomes" id="UP000002231"/>
    </source>
</evidence>
<dbReference type="GO" id="GO:0003746">
    <property type="term" value="F:translation elongation factor activity"/>
    <property type="evidence" value="ECO:0007669"/>
    <property type="project" value="UniProtKB-KW"/>
</dbReference>
<keyword evidence="3 8" id="KW-0805">Transcription regulation</keyword>
<dbReference type="PIRSF" id="PIRSF006092">
    <property type="entry name" value="GreA_GreB"/>
    <property type="match status" value="1"/>
</dbReference>
<dbReference type="GO" id="GO:0070063">
    <property type="term" value="F:RNA polymerase binding"/>
    <property type="evidence" value="ECO:0007669"/>
    <property type="project" value="InterPro"/>
</dbReference>
<evidence type="ECO:0000256" key="6">
    <source>
        <dbReference type="ARBA" id="ARBA00024916"/>
    </source>
</evidence>
<evidence type="ECO:0000256" key="1">
    <source>
        <dbReference type="ARBA" id="ARBA00008213"/>
    </source>
</evidence>
<dbReference type="STRING" id="706194.SMCARI_224"/>
<keyword evidence="5 8" id="KW-0804">Transcription</keyword>
<dbReference type="NCBIfam" id="TIGR01462">
    <property type="entry name" value="greA"/>
    <property type="match status" value="1"/>
</dbReference>
<dbReference type="FunFam" id="1.10.287.180:FF:000001">
    <property type="entry name" value="Transcription elongation factor GreA"/>
    <property type="match status" value="1"/>
</dbReference>
<evidence type="ECO:0000313" key="12">
    <source>
        <dbReference type="EMBL" id="ADM90021.1"/>
    </source>
</evidence>
<dbReference type="GO" id="GO:0032784">
    <property type="term" value="P:regulation of DNA-templated transcription elongation"/>
    <property type="evidence" value="ECO:0007669"/>
    <property type="project" value="UniProtKB-UniRule"/>
</dbReference>
<evidence type="ECO:0000256" key="8">
    <source>
        <dbReference type="HAMAP-Rule" id="MF_00105"/>
    </source>
</evidence>
<sequence>MAIIEYNTKKGIKKIINKIKQLETIERKKIIKAISEARDKGDLSENSEYDAAKEAQKILELKIFNLKLKLSNTRLIEISKISTSQVSIFTKVKIKNIDNGNYQNYTLVPESESNIKKNKISINSPIAIGLIGKKIGDIISIKLPNNKIINLKLIKIKI</sequence>
<dbReference type="AlphaFoldDB" id="E0TJP4"/>
<dbReference type="GO" id="GO:0006354">
    <property type="term" value="P:DNA-templated transcription elongation"/>
    <property type="evidence" value="ECO:0007669"/>
    <property type="project" value="TreeGrafter"/>
</dbReference>
<dbReference type="PANTHER" id="PTHR30437:SF4">
    <property type="entry name" value="TRANSCRIPTION ELONGATION FACTOR GREA"/>
    <property type="match status" value="1"/>
</dbReference>
<dbReference type="InterPro" id="IPR006359">
    <property type="entry name" value="Tscrpt_elong_fac_GreA"/>
</dbReference>
<dbReference type="Proteomes" id="UP000002231">
    <property type="component" value="Chromosome"/>
</dbReference>
<reference evidence="13" key="1">
    <citation type="journal article" date="2010" name="Genome Biol. Evol.">
        <title>Functional convergence in reduced genomes of bacterial symbionts spanning 200 My of evolution.</title>
        <authorList>
            <person name="McCutcheon J.P."/>
            <person name="Moran N.A."/>
        </authorList>
    </citation>
    <scope>NUCLEOTIDE SEQUENCE [LARGE SCALE GENOMIC DNA]</scope>
    <source>
        <strain evidence="13">CARI</strain>
    </source>
</reference>
<evidence type="ECO:0000256" key="4">
    <source>
        <dbReference type="ARBA" id="ARBA00023125"/>
    </source>
</evidence>
<dbReference type="Pfam" id="PF01272">
    <property type="entry name" value="GreA_GreB"/>
    <property type="match status" value="1"/>
</dbReference>
<protein>
    <recommendedName>
        <fullName evidence="2 8">Transcription elongation factor GreA</fullName>
    </recommendedName>
    <alternativeName>
        <fullName evidence="7 8">Transcript cleavage factor GreA</fullName>
    </alternativeName>
</protein>
<dbReference type="InterPro" id="IPR028624">
    <property type="entry name" value="Tscrpt_elong_fac_GreA/B"/>
</dbReference>
<keyword evidence="13" id="KW-1185">Reference proteome</keyword>
<dbReference type="HAMAP" id="MF_00105">
    <property type="entry name" value="GreA_GreB"/>
    <property type="match status" value="1"/>
</dbReference>
<accession>E0TJP4</accession>
<evidence type="ECO:0000256" key="5">
    <source>
        <dbReference type="ARBA" id="ARBA00023163"/>
    </source>
</evidence>
<comment type="function">
    <text evidence="6 8 9">Necessary for efficient RNA polymerase transcription elongation past template-encoded arresting sites. The arresting sites in DNA have the property of trapping a certain fraction of elongating RNA polymerases that pass through, resulting in locked ternary complexes. Cleavage of the nascent transcript by cleavage factors such as GreA or GreB allows the resumption of elongation from the new 3'terminus. GreA releases sequences of 2 to 3 nucleotides.</text>
</comment>
<keyword evidence="12" id="KW-0648">Protein biosynthesis</keyword>
<name>E0TJP4_KARMC</name>
<dbReference type="Gene3D" id="3.10.50.30">
    <property type="entry name" value="Transcription elongation factor, GreA/GreB, C-terminal domain"/>
    <property type="match status" value="1"/>
</dbReference>
<organism evidence="12 13">
    <name type="scientific">Karelsulcia muelleri (strain CARI)</name>
    <name type="common">Sulcia muelleri</name>
    <dbReference type="NCBI Taxonomy" id="706194"/>
    <lineage>
        <taxon>Bacteria</taxon>
        <taxon>Pseudomonadati</taxon>
        <taxon>Bacteroidota</taxon>
        <taxon>Flavobacteriia</taxon>
        <taxon>Flavobacteriales</taxon>
        <taxon>Candidatus Karelsulcia</taxon>
    </lineage>
</organism>
<dbReference type="HOGENOM" id="CLU_101379_2_0_10"/>
<evidence type="ECO:0000256" key="2">
    <source>
        <dbReference type="ARBA" id="ARBA00013729"/>
    </source>
</evidence>
<dbReference type="InterPro" id="IPR023459">
    <property type="entry name" value="Tscrpt_elong_fac_GreA/B_fam"/>
</dbReference>
<dbReference type="InterPro" id="IPR036953">
    <property type="entry name" value="GreA/GreB_C_sf"/>
</dbReference>
<dbReference type="PROSITE" id="PS00829">
    <property type="entry name" value="GREAB_1"/>
    <property type="match status" value="1"/>
</dbReference>
<evidence type="ECO:0000256" key="9">
    <source>
        <dbReference type="RuleBase" id="RU000556"/>
    </source>
</evidence>
<dbReference type="Pfam" id="PF03449">
    <property type="entry name" value="GreA_GreB_N"/>
    <property type="match status" value="1"/>
</dbReference>
<evidence type="ECO:0000259" key="11">
    <source>
        <dbReference type="Pfam" id="PF03449"/>
    </source>
</evidence>
<feature type="domain" description="Transcription elongation factor GreA/GreB N-terminal" evidence="11">
    <location>
        <begin position="7"/>
        <end position="73"/>
    </location>
</feature>
<proteinExistence type="inferred from homology"/>
<dbReference type="SUPFAM" id="SSF46557">
    <property type="entry name" value="GreA transcript cleavage protein, N-terminal domain"/>
    <property type="match status" value="1"/>
</dbReference>
<evidence type="ECO:0000256" key="7">
    <source>
        <dbReference type="ARBA" id="ARBA00030776"/>
    </source>
</evidence>
<dbReference type="InterPro" id="IPR022691">
    <property type="entry name" value="Tscrpt_elong_fac_GreA/B_N"/>
</dbReference>
<dbReference type="SUPFAM" id="SSF54534">
    <property type="entry name" value="FKBP-like"/>
    <property type="match status" value="1"/>
</dbReference>
<evidence type="ECO:0000256" key="3">
    <source>
        <dbReference type="ARBA" id="ARBA00023015"/>
    </source>
</evidence>
<keyword evidence="12" id="KW-0251">Elongation factor</keyword>
<dbReference type="InterPro" id="IPR001437">
    <property type="entry name" value="Tscrpt_elong_fac_GreA/B_C"/>
</dbReference>
<dbReference type="PANTHER" id="PTHR30437">
    <property type="entry name" value="TRANSCRIPTION ELONGATION FACTOR GREA"/>
    <property type="match status" value="1"/>
</dbReference>
<keyword evidence="4 8" id="KW-0238">DNA-binding</keyword>
<dbReference type="KEGG" id="sum:SMCARI_224"/>
<dbReference type="PROSITE" id="PS00830">
    <property type="entry name" value="GREAB_2"/>
    <property type="match status" value="1"/>
</dbReference>
<dbReference type="GO" id="GO:0003677">
    <property type="term" value="F:DNA binding"/>
    <property type="evidence" value="ECO:0007669"/>
    <property type="project" value="UniProtKB-UniRule"/>
</dbReference>
<gene>
    <name evidence="12" type="primary">greB</name>
    <name evidence="8" type="synonym">greA</name>
    <name evidence="12" type="ordered locus">SMCARI_224</name>
</gene>
<dbReference type="InterPro" id="IPR018151">
    <property type="entry name" value="TF_GreA/GreB_CS"/>
</dbReference>